<sequence>MGDKVGKNGKYFAFVRFEEVEDAKELENKLNGMELRGNKLEVNLAKHKWKEPPRQPDILKSAHKAENPPPQPVPPGPPEPRPIQLQHEPQTYN</sequence>
<dbReference type="InterPro" id="IPR012677">
    <property type="entry name" value="Nucleotide-bd_a/b_plait_sf"/>
</dbReference>
<evidence type="ECO:0000256" key="2">
    <source>
        <dbReference type="SAM" id="MobiDB-lite"/>
    </source>
</evidence>
<organism evidence="4 5">
    <name type="scientific">Lactuca sativa</name>
    <name type="common">Garden lettuce</name>
    <dbReference type="NCBI Taxonomy" id="4236"/>
    <lineage>
        <taxon>Eukaryota</taxon>
        <taxon>Viridiplantae</taxon>
        <taxon>Streptophyta</taxon>
        <taxon>Embryophyta</taxon>
        <taxon>Tracheophyta</taxon>
        <taxon>Spermatophyta</taxon>
        <taxon>Magnoliopsida</taxon>
        <taxon>eudicotyledons</taxon>
        <taxon>Gunneridae</taxon>
        <taxon>Pentapetalae</taxon>
        <taxon>asterids</taxon>
        <taxon>campanulids</taxon>
        <taxon>Asterales</taxon>
        <taxon>Asteraceae</taxon>
        <taxon>Cichorioideae</taxon>
        <taxon>Cichorieae</taxon>
        <taxon>Lactucinae</taxon>
        <taxon>Lactuca</taxon>
    </lineage>
</organism>
<dbReference type="Pfam" id="PF00076">
    <property type="entry name" value="RRM_1"/>
    <property type="match status" value="1"/>
</dbReference>
<accession>A0A9R1X5J8</accession>
<feature type="region of interest" description="Disordered" evidence="2">
    <location>
        <begin position="46"/>
        <end position="93"/>
    </location>
</feature>
<keyword evidence="5" id="KW-1185">Reference proteome</keyword>
<reference evidence="4 5" key="1">
    <citation type="journal article" date="2017" name="Nat. Commun.">
        <title>Genome assembly with in vitro proximity ligation data and whole-genome triplication in lettuce.</title>
        <authorList>
            <person name="Reyes-Chin-Wo S."/>
            <person name="Wang Z."/>
            <person name="Yang X."/>
            <person name="Kozik A."/>
            <person name="Arikit S."/>
            <person name="Song C."/>
            <person name="Xia L."/>
            <person name="Froenicke L."/>
            <person name="Lavelle D.O."/>
            <person name="Truco M.J."/>
            <person name="Xia R."/>
            <person name="Zhu S."/>
            <person name="Xu C."/>
            <person name="Xu H."/>
            <person name="Xu X."/>
            <person name="Cox K."/>
            <person name="Korf I."/>
            <person name="Meyers B.C."/>
            <person name="Michelmore R.W."/>
        </authorList>
    </citation>
    <scope>NUCLEOTIDE SEQUENCE [LARGE SCALE GENOMIC DNA]</scope>
    <source>
        <strain evidence="5">cv. Salinas</strain>
        <tissue evidence="4">Seedlings</tissue>
    </source>
</reference>
<dbReference type="PROSITE" id="PS50102">
    <property type="entry name" value="RRM"/>
    <property type="match status" value="1"/>
</dbReference>
<evidence type="ECO:0000256" key="1">
    <source>
        <dbReference type="PROSITE-ProRule" id="PRU00176"/>
    </source>
</evidence>
<dbReference type="InterPro" id="IPR035979">
    <property type="entry name" value="RBD_domain_sf"/>
</dbReference>
<proteinExistence type="predicted"/>
<protein>
    <recommendedName>
        <fullName evidence="3">RRM domain-containing protein</fullName>
    </recommendedName>
</protein>
<dbReference type="InterPro" id="IPR000504">
    <property type="entry name" value="RRM_dom"/>
</dbReference>
<evidence type="ECO:0000259" key="3">
    <source>
        <dbReference type="PROSITE" id="PS50102"/>
    </source>
</evidence>
<comment type="caution">
    <text evidence="4">The sequence shown here is derived from an EMBL/GenBank/DDBJ whole genome shotgun (WGS) entry which is preliminary data.</text>
</comment>
<dbReference type="SUPFAM" id="SSF54928">
    <property type="entry name" value="RNA-binding domain, RBD"/>
    <property type="match status" value="1"/>
</dbReference>
<evidence type="ECO:0000313" key="4">
    <source>
        <dbReference type="EMBL" id="KAJ0200121.1"/>
    </source>
</evidence>
<feature type="compositionally biased region" description="Pro residues" evidence="2">
    <location>
        <begin position="67"/>
        <end position="81"/>
    </location>
</feature>
<dbReference type="GO" id="GO:0003723">
    <property type="term" value="F:RNA binding"/>
    <property type="evidence" value="ECO:0007669"/>
    <property type="project" value="UniProtKB-UniRule"/>
</dbReference>
<dbReference type="Gene3D" id="3.30.70.330">
    <property type="match status" value="1"/>
</dbReference>
<keyword evidence="1" id="KW-0694">RNA-binding</keyword>
<name>A0A9R1X5J8_LACSA</name>
<dbReference type="AlphaFoldDB" id="A0A9R1X5J8"/>
<dbReference type="Proteomes" id="UP000235145">
    <property type="component" value="Unassembled WGS sequence"/>
</dbReference>
<gene>
    <name evidence="4" type="ORF">LSAT_V11C600300450</name>
</gene>
<evidence type="ECO:0000313" key="5">
    <source>
        <dbReference type="Proteomes" id="UP000235145"/>
    </source>
</evidence>
<feature type="domain" description="RRM" evidence="3">
    <location>
        <begin position="1"/>
        <end position="47"/>
    </location>
</feature>
<dbReference type="EMBL" id="NBSK02000006">
    <property type="protein sequence ID" value="KAJ0200121.1"/>
    <property type="molecule type" value="Genomic_DNA"/>
</dbReference>